<organism evidence="8 9">
    <name type="scientific">Paracidovorax anthurii</name>
    <dbReference type="NCBI Taxonomy" id="78229"/>
    <lineage>
        <taxon>Bacteria</taxon>
        <taxon>Pseudomonadati</taxon>
        <taxon>Pseudomonadota</taxon>
        <taxon>Betaproteobacteria</taxon>
        <taxon>Burkholderiales</taxon>
        <taxon>Comamonadaceae</taxon>
        <taxon>Paracidovorax</taxon>
    </lineage>
</organism>
<comment type="subunit">
    <text evidence="5">Homodimer.</text>
</comment>
<comment type="caution">
    <text evidence="8">The sequence shown here is derived from an EMBL/GenBank/DDBJ whole genome shotgun (WGS) entry which is preliminary data.</text>
</comment>
<feature type="region of interest" description="Disordered" evidence="6">
    <location>
        <begin position="1"/>
        <end position="24"/>
    </location>
</feature>
<gene>
    <name evidence="8" type="ORF">AX018_102732</name>
</gene>
<dbReference type="EC" id="1.18.1.2" evidence="5"/>
<feature type="binding site" evidence="5">
    <location>
        <position position="118"/>
    </location>
    <ligand>
        <name>FAD</name>
        <dbReference type="ChEBI" id="CHEBI:57692"/>
    </ligand>
</feature>
<name>A0A328YYP2_9BURK</name>
<comment type="similarity">
    <text evidence="5">Belongs to the ferredoxin--NADP reductase type 2 family.</text>
</comment>
<feature type="binding site" evidence="5">
    <location>
        <position position="65"/>
    </location>
    <ligand>
        <name>FAD</name>
        <dbReference type="ChEBI" id="CHEBI:57692"/>
    </ligand>
</feature>
<dbReference type="Gene3D" id="3.50.50.60">
    <property type="entry name" value="FAD/NAD(P)-binding domain"/>
    <property type="match status" value="2"/>
</dbReference>
<evidence type="ECO:0000256" key="1">
    <source>
        <dbReference type="ARBA" id="ARBA00022630"/>
    </source>
</evidence>
<evidence type="ECO:0000313" key="8">
    <source>
        <dbReference type="EMBL" id="RAR79141.1"/>
    </source>
</evidence>
<dbReference type="Pfam" id="PF07992">
    <property type="entry name" value="Pyr_redox_2"/>
    <property type="match status" value="1"/>
</dbReference>
<feature type="binding site" evidence="5">
    <location>
        <position position="78"/>
    </location>
    <ligand>
        <name>FAD</name>
        <dbReference type="ChEBI" id="CHEBI:57692"/>
    </ligand>
</feature>
<dbReference type="HAMAP" id="MF_01685">
    <property type="entry name" value="FENR2"/>
    <property type="match status" value="1"/>
</dbReference>
<dbReference type="InterPro" id="IPR023753">
    <property type="entry name" value="FAD/NAD-binding_dom"/>
</dbReference>
<reference evidence="8 9" key="1">
    <citation type="submission" date="2018-06" db="EMBL/GenBank/DDBJ databases">
        <title>Genomic Encyclopedia of Archaeal and Bacterial Type Strains, Phase II (KMG-II): from individual species to whole genera.</title>
        <authorList>
            <person name="Goeker M."/>
        </authorList>
    </citation>
    <scope>NUCLEOTIDE SEQUENCE [LARGE SCALE GENOMIC DNA]</scope>
    <source>
        <strain evidence="8 9">CFPB 3232</strain>
    </source>
</reference>
<dbReference type="SUPFAM" id="SSF51905">
    <property type="entry name" value="FAD/NAD(P)-binding domain"/>
    <property type="match status" value="2"/>
</dbReference>
<feature type="compositionally biased region" description="Polar residues" evidence="6">
    <location>
        <begin position="1"/>
        <end position="15"/>
    </location>
</feature>
<feature type="binding site" evidence="5">
    <location>
        <position position="73"/>
    </location>
    <ligand>
        <name>FAD</name>
        <dbReference type="ChEBI" id="CHEBI:57692"/>
    </ligand>
</feature>
<evidence type="ECO:0000259" key="7">
    <source>
        <dbReference type="Pfam" id="PF07992"/>
    </source>
</evidence>
<feature type="binding site" evidence="5">
    <location>
        <position position="153"/>
    </location>
    <ligand>
        <name>FAD</name>
        <dbReference type="ChEBI" id="CHEBI:57692"/>
    </ligand>
</feature>
<evidence type="ECO:0000256" key="6">
    <source>
        <dbReference type="SAM" id="MobiDB-lite"/>
    </source>
</evidence>
<sequence length="386" mass="39982">MPTSGTASPARSPTWSADPAPLNPVPAPSSTAPIAADAVVIGAGPVGLFQVFQLGLQGIKAHVIDALPHVGGQCAELYADKPIYDIPGVPVCTGRELVALLSRQIAPFAPRLHLSQQVATLQPGPDGQFLLATTAGTTFLARTVVIAAGVGAFVPRTLKIEGIERFLGTQVFHHEEPADTAGRHVVVHGGEDTAVARAIASAEAGPQAAASVMLLHRRDAFQAAPEALARLRALRESGRIQVVAGQITGLETAAQPSLPGGLLAALKVLDPQGTEQRLPLDTLLLCLGISPRLGPIADWGLAMERKQLAVDTATFSAGVPGLYAVGDINTYPGKRKLILCGFHEATLAAFAAAEHISGAPVALQYTTTSTRLHERLGVTPPSAPAR</sequence>
<dbReference type="Proteomes" id="UP000248856">
    <property type="component" value="Unassembled WGS sequence"/>
</dbReference>
<evidence type="ECO:0000256" key="3">
    <source>
        <dbReference type="ARBA" id="ARBA00022857"/>
    </source>
</evidence>
<keyword evidence="2 5" id="KW-0274">FAD</keyword>
<comment type="catalytic activity">
    <reaction evidence="5">
        <text>2 reduced [2Fe-2S]-[ferredoxin] + NADP(+) + H(+) = 2 oxidized [2Fe-2S]-[ferredoxin] + NADPH</text>
        <dbReference type="Rhea" id="RHEA:20125"/>
        <dbReference type="Rhea" id="RHEA-COMP:10000"/>
        <dbReference type="Rhea" id="RHEA-COMP:10001"/>
        <dbReference type="ChEBI" id="CHEBI:15378"/>
        <dbReference type="ChEBI" id="CHEBI:33737"/>
        <dbReference type="ChEBI" id="CHEBI:33738"/>
        <dbReference type="ChEBI" id="CHEBI:57783"/>
        <dbReference type="ChEBI" id="CHEBI:58349"/>
        <dbReference type="EC" id="1.18.1.2"/>
    </reaction>
</comment>
<evidence type="ECO:0000256" key="4">
    <source>
        <dbReference type="ARBA" id="ARBA00023002"/>
    </source>
</evidence>
<evidence type="ECO:0000313" key="9">
    <source>
        <dbReference type="Proteomes" id="UP000248856"/>
    </source>
</evidence>
<protein>
    <recommendedName>
        <fullName evidence="5">Ferredoxin--NADP reductase</fullName>
        <shortName evidence="5">FNR</shortName>
        <shortName evidence="5">Fd-NADP(+) reductase</shortName>
        <ecNumber evidence="5">1.18.1.2</ecNumber>
    </recommendedName>
</protein>
<dbReference type="PANTHER" id="PTHR48105">
    <property type="entry name" value="THIOREDOXIN REDUCTASE 1-RELATED-RELATED"/>
    <property type="match status" value="1"/>
</dbReference>
<dbReference type="InterPro" id="IPR036188">
    <property type="entry name" value="FAD/NAD-bd_sf"/>
</dbReference>
<dbReference type="GO" id="GO:0004324">
    <property type="term" value="F:ferredoxin-NADP+ reductase activity"/>
    <property type="evidence" value="ECO:0007669"/>
    <property type="project" value="UniProtKB-UniRule"/>
</dbReference>
<dbReference type="OrthoDB" id="9806179at2"/>
<dbReference type="InterPro" id="IPR050097">
    <property type="entry name" value="Ferredoxin-NADP_redctase_2"/>
</dbReference>
<dbReference type="EMBL" id="QLTA01000027">
    <property type="protein sequence ID" value="RAR79141.1"/>
    <property type="molecule type" value="Genomic_DNA"/>
</dbReference>
<evidence type="ECO:0000256" key="5">
    <source>
        <dbReference type="HAMAP-Rule" id="MF_01685"/>
    </source>
</evidence>
<dbReference type="PRINTS" id="PR00469">
    <property type="entry name" value="PNDRDTASEII"/>
</dbReference>
<dbReference type="AlphaFoldDB" id="A0A328YYP2"/>
<comment type="cofactor">
    <cofactor evidence="5">
        <name>FAD</name>
        <dbReference type="ChEBI" id="CHEBI:57692"/>
    </cofactor>
    <text evidence="5">Binds 1 FAD per subunit.</text>
</comment>
<dbReference type="GO" id="GO:0050660">
    <property type="term" value="F:flavin adenine dinucleotide binding"/>
    <property type="evidence" value="ECO:0007669"/>
    <property type="project" value="UniProtKB-UniRule"/>
</dbReference>
<keyword evidence="4 5" id="KW-0560">Oxidoreductase</keyword>
<dbReference type="GO" id="GO:0050661">
    <property type="term" value="F:NADP binding"/>
    <property type="evidence" value="ECO:0007669"/>
    <property type="project" value="UniProtKB-UniRule"/>
</dbReference>
<feature type="binding site" evidence="5">
    <location>
        <position position="367"/>
    </location>
    <ligand>
        <name>FAD</name>
        <dbReference type="ChEBI" id="CHEBI:57692"/>
    </ligand>
</feature>
<keyword evidence="9" id="KW-1185">Reference proteome</keyword>
<feature type="binding site" evidence="5">
    <location>
        <position position="327"/>
    </location>
    <ligand>
        <name>FAD</name>
        <dbReference type="ChEBI" id="CHEBI:57692"/>
    </ligand>
</feature>
<accession>A0A328YYP2</accession>
<dbReference type="InterPro" id="IPR022890">
    <property type="entry name" value="Fd--NADP_Rdtase_type_2"/>
</dbReference>
<keyword evidence="3 5" id="KW-0521">NADP</keyword>
<comment type="caution">
    <text evidence="5">Lacks conserved residue(s) required for the propagation of feature annotation.</text>
</comment>
<dbReference type="PRINTS" id="PR00368">
    <property type="entry name" value="FADPNR"/>
</dbReference>
<proteinExistence type="inferred from homology"/>
<feature type="domain" description="FAD/NAD(P)-binding" evidence="7">
    <location>
        <begin position="37"/>
        <end position="329"/>
    </location>
</feature>
<keyword evidence="1 5" id="KW-0285">Flavoprotein</keyword>
<evidence type="ECO:0000256" key="2">
    <source>
        <dbReference type="ARBA" id="ARBA00022827"/>
    </source>
</evidence>